<sequence length="198" mass="22839">MIYAYLRVSTDKQTVENQRFEILKFAQQRNLDISRWVEETISSRKELSVRSFGKLLNKLNNDDILIVSEISRMGRNLMQIMSILNQCMEKQVRVFAIKEGYELGDNINSKVLAFAFGLSAEIERSLISQRIKEALARKKSEGIILGRPRGSKKSNPILAIHTNFIKEQIASGVKQVEIARKLKVHRHTVKKWIELQNV</sequence>
<feature type="domain" description="Resolvase/invertase-type recombinase catalytic" evidence="5">
    <location>
        <begin position="1"/>
        <end position="142"/>
    </location>
</feature>
<protein>
    <submittedName>
        <fullName evidence="6">Master DNA invertase Mpi family serine-type recombinase</fullName>
    </submittedName>
</protein>
<organism evidence="6 7">
    <name type="scientific">Mucilaginibacter jinjuensis</name>
    <dbReference type="NCBI Taxonomy" id="1176721"/>
    <lineage>
        <taxon>Bacteria</taxon>
        <taxon>Pseudomonadati</taxon>
        <taxon>Bacteroidota</taxon>
        <taxon>Sphingobacteriia</taxon>
        <taxon>Sphingobacteriales</taxon>
        <taxon>Sphingobacteriaceae</taxon>
        <taxon>Mucilaginibacter</taxon>
    </lineage>
</organism>
<evidence type="ECO:0000256" key="2">
    <source>
        <dbReference type="ARBA" id="ARBA00023125"/>
    </source>
</evidence>
<evidence type="ECO:0000256" key="1">
    <source>
        <dbReference type="ARBA" id="ARBA00022908"/>
    </source>
</evidence>
<dbReference type="SMART" id="SM00857">
    <property type="entry name" value="Resolvase"/>
    <property type="match status" value="1"/>
</dbReference>
<name>A0ABY7T741_9SPHI</name>
<dbReference type="NCBIfam" id="NF009949">
    <property type="entry name" value="PRK13413.1"/>
    <property type="match status" value="1"/>
</dbReference>
<evidence type="ECO:0000256" key="4">
    <source>
        <dbReference type="PROSITE-ProRule" id="PRU10137"/>
    </source>
</evidence>
<evidence type="ECO:0000313" key="6">
    <source>
        <dbReference type="EMBL" id="WCT11558.1"/>
    </source>
</evidence>
<dbReference type="PROSITE" id="PS51736">
    <property type="entry name" value="RECOMBINASES_3"/>
    <property type="match status" value="1"/>
</dbReference>
<proteinExistence type="predicted"/>
<evidence type="ECO:0000313" key="7">
    <source>
        <dbReference type="Proteomes" id="UP001216139"/>
    </source>
</evidence>
<evidence type="ECO:0000256" key="3">
    <source>
        <dbReference type="ARBA" id="ARBA00023172"/>
    </source>
</evidence>
<dbReference type="RefSeq" id="WP_273629746.1">
    <property type="nucleotide sequence ID" value="NZ_CP117167.1"/>
</dbReference>
<keyword evidence="3" id="KW-0233">DNA recombination</keyword>
<accession>A0ABY7T741</accession>
<dbReference type="InterPro" id="IPR006119">
    <property type="entry name" value="Resolv_N"/>
</dbReference>
<dbReference type="CDD" id="cd03768">
    <property type="entry name" value="SR_ResInv"/>
    <property type="match status" value="1"/>
</dbReference>
<dbReference type="InterPro" id="IPR050639">
    <property type="entry name" value="SSR_resolvase"/>
</dbReference>
<keyword evidence="2" id="KW-0238">DNA-binding</keyword>
<dbReference type="EMBL" id="CP117167">
    <property type="protein sequence ID" value="WCT11558.1"/>
    <property type="molecule type" value="Genomic_DNA"/>
</dbReference>
<gene>
    <name evidence="6" type="ORF">PQO05_22725</name>
</gene>
<keyword evidence="1" id="KW-0229">DNA integration</keyword>
<evidence type="ECO:0000259" key="5">
    <source>
        <dbReference type="PROSITE" id="PS51736"/>
    </source>
</evidence>
<dbReference type="Pfam" id="PF00239">
    <property type="entry name" value="Resolvase"/>
    <property type="match status" value="1"/>
</dbReference>
<reference evidence="6 7" key="1">
    <citation type="submission" date="2023-02" db="EMBL/GenBank/DDBJ databases">
        <title>Genome sequence of Mucilaginibacter jinjuensis strain KACC 16571.</title>
        <authorList>
            <person name="Kim S."/>
            <person name="Heo J."/>
            <person name="Kwon S.-W."/>
        </authorList>
    </citation>
    <scope>NUCLEOTIDE SEQUENCE [LARGE SCALE GENOMIC DNA]</scope>
    <source>
        <strain evidence="6 7">KACC 16571</strain>
    </source>
</reference>
<dbReference type="Gene3D" id="3.40.50.1390">
    <property type="entry name" value="Resolvase, N-terminal catalytic domain"/>
    <property type="match status" value="1"/>
</dbReference>
<keyword evidence="7" id="KW-1185">Reference proteome</keyword>
<dbReference type="PROSITE" id="PS00397">
    <property type="entry name" value="RECOMBINASES_1"/>
    <property type="match status" value="1"/>
</dbReference>
<dbReference type="InterPro" id="IPR036162">
    <property type="entry name" value="Resolvase-like_N_sf"/>
</dbReference>
<dbReference type="PANTHER" id="PTHR30461:SF19">
    <property type="entry name" value="SITE-SPECIFIC RECOMBINASE RESOLVASE FAMILY"/>
    <property type="match status" value="1"/>
</dbReference>
<feature type="active site" description="O-(5'-phospho-DNA)-serine intermediate" evidence="4">
    <location>
        <position position="9"/>
    </location>
</feature>
<dbReference type="Proteomes" id="UP001216139">
    <property type="component" value="Chromosome"/>
</dbReference>
<dbReference type="PANTHER" id="PTHR30461">
    <property type="entry name" value="DNA-INVERTASE FROM LAMBDOID PROPHAGE"/>
    <property type="match status" value="1"/>
</dbReference>
<dbReference type="SUPFAM" id="SSF53041">
    <property type="entry name" value="Resolvase-like"/>
    <property type="match status" value="1"/>
</dbReference>
<dbReference type="InterPro" id="IPR006118">
    <property type="entry name" value="Recombinase_CS"/>
</dbReference>